<dbReference type="Proteomes" id="UP000886822">
    <property type="component" value="Unassembled WGS sequence"/>
</dbReference>
<organism evidence="1 2">
    <name type="scientific">Candidatus Levilactobacillus faecigallinarum</name>
    <dbReference type="NCBI Taxonomy" id="2838638"/>
    <lineage>
        <taxon>Bacteria</taxon>
        <taxon>Bacillati</taxon>
        <taxon>Bacillota</taxon>
        <taxon>Bacilli</taxon>
        <taxon>Lactobacillales</taxon>
        <taxon>Lactobacillaceae</taxon>
        <taxon>Levilactobacillus</taxon>
    </lineage>
</organism>
<gene>
    <name evidence="1" type="ORF">H9875_04940</name>
</gene>
<evidence type="ECO:0000313" key="2">
    <source>
        <dbReference type="Proteomes" id="UP000886822"/>
    </source>
</evidence>
<dbReference type="InterPro" id="IPR010315">
    <property type="entry name" value="DUF915_hydro-like"/>
</dbReference>
<proteinExistence type="predicted"/>
<accession>A0A9D1QRE7</accession>
<sequence>MRHAHEPEFHAVFLILGLLVLLSVPGILWRHQQLASVQATYRSPMAPVILVPGSSATQNRFNQLVKELNTQTETKHSLLRVEVCTDGRLKSSGTIRPGDRRPFIVVGFQDRHDGAANILRQAKWFTIAFRALQKAYHFNHFSAMGHSNGGLVLTLFMEHDLAATGAHAERLMTIASPFNLEEWNPTVDTPLFKTLVAGRSALPRQLAVYSIAGSETYSDDGIVPFDSVNRGKYIFQKQVRSFTQITVTGANAKHGDLPENRQIVKLIRQDLLKTVSFREPNG</sequence>
<reference evidence="1" key="2">
    <citation type="submission" date="2021-04" db="EMBL/GenBank/DDBJ databases">
        <authorList>
            <person name="Gilroy R."/>
        </authorList>
    </citation>
    <scope>NUCLEOTIDE SEQUENCE</scope>
    <source>
        <strain evidence="1">CHK173-259</strain>
    </source>
</reference>
<dbReference type="Gene3D" id="3.40.50.1820">
    <property type="entry name" value="alpha/beta hydrolase"/>
    <property type="match status" value="1"/>
</dbReference>
<name>A0A9D1QRE7_9LACO</name>
<comment type="caution">
    <text evidence="1">The sequence shown here is derived from an EMBL/GenBank/DDBJ whole genome shotgun (WGS) entry which is preliminary data.</text>
</comment>
<dbReference type="EMBL" id="DXGJ01000036">
    <property type="protein sequence ID" value="HIW71957.1"/>
    <property type="molecule type" value="Genomic_DNA"/>
</dbReference>
<reference evidence="1" key="1">
    <citation type="journal article" date="2021" name="PeerJ">
        <title>Extensive microbial diversity within the chicken gut microbiome revealed by metagenomics and culture.</title>
        <authorList>
            <person name="Gilroy R."/>
            <person name="Ravi A."/>
            <person name="Getino M."/>
            <person name="Pursley I."/>
            <person name="Horton D.L."/>
            <person name="Alikhan N.F."/>
            <person name="Baker D."/>
            <person name="Gharbi K."/>
            <person name="Hall N."/>
            <person name="Watson M."/>
            <person name="Adriaenssens E.M."/>
            <person name="Foster-Nyarko E."/>
            <person name="Jarju S."/>
            <person name="Secka A."/>
            <person name="Antonio M."/>
            <person name="Oren A."/>
            <person name="Chaudhuri R.R."/>
            <person name="La Ragione R."/>
            <person name="Hildebrand F."/>
            <person name="Pallen M.J."/>
        </authorList>
    </citation>
    <scope>NUCLEOTIDE SEQUENCE</scope>
    <source>
        <strain evidence="1">CHK173-259</strain>
    </source>
</reference>
<evidence type="ECO:0000313" key="1">
    <source>
        <dbReference type="EMBL" id="HIW71957.1"/>
    </source>
</evidence>
<dbReference type="Pfam" id="PF06028">
    <property type="entry name" value="DUF915"/>
    <property type="match status" value="1"/>
</dbReference>
<dbReference type="GO" id="GO:0016787">
    <property type="term" value="F:hydrolase activity"/>
    <property type="evidence" value="ECO:0007669"/>
    <property type="project" value="UniProtKB-KW"/>
</dbReference>
<dbReference type="AlphaFoldDB" id="A0A9D1QRE7"/>
<dbReference type="InterPro" id="IPR029058">
    <property type="entry name" value="AB_hydrolase_fold"/>
</dbReference>
<protein>
    <submittedName>
        <fullName evidence="1">Alpha/beta hydrolase</fullName>
    </submittedName>
</protein>
<keyword evidence="1" id="KW-0378">Hydrolase</keyword>
<dbReference type="SUPFAM" id="SSF53474">
    <property type="entry name" value="alpha/beta-Hydrolases"/>
    <property type="match status" value="1"/>
</dbReference>